<reference evidence="2 3" key="1">
    <citation type="journal article" date="2011" name="Environ. Microbiol.">
        <title>Genome of alkaliphilic Bacillus pseudofirmus OF4 reveals adaptations that support the ability to grow in an external pH range from 7.5 to 11.4.</title>
        <authorList>
            <person name="Janto B."/>
            <person name="Ahmed A."/>
            <person name="Ito M."/>
            <person name="Liu J."/>
            <person name="Hicks D.B."/>
            <person name="Pagni S."/>
            <person name="Fackelmayer O.J."/>
            <person name="Smith T.A."/>
            <person name="Earl J."/>
            <person name="Elbourne L.D."/>
            <person name="Hassan K."/>
            <person name="Paulsen I.T."/>
            <person name="Kolsto A.B."/>
            <person name="Tourasse N.J."/>
            <person name="Ehrlich G.D."/>
            <person name="Boissy R."/>
            <person name="Ivey D.M."/>
            <person name="Li G."/>
            <person name="Xue Y."/>
            <person name="Ma Y."/>
            <person name="Hu F.Z."/>
            <person name="Krulwich T.A."/>
        </authorList>
    </citation>
    <scope>NUCLEOTIDE SEQUENCE [LARGE SCALE GENOMIC DNA]</scope>
    <source>
        <strain evidence="3">ATCC BAA-2126 / JCM 17055 / OF4</strain>
    </source>
</reference>
<dbReference type="PROSITE" id="PS51831">
    <property type="entry name" value="HD"/>
    <property type="match status" value="1"/>
</dbReference>
<dbReference type="STRING" id="398511.BpOF4_01775"/>
<evidence type="ECO:0000313" key="2">
    <source>
        <dbReference type="EMBL" id="ADC48422.1"/>
    </source>
</evidence>
<dbReference type="SUPFAM" id="SSF109604">
    <property type="entry name" value="HD-domain/PDEase-like"/>
    <property type="match status" value="1"/>
</dbReference>
<dbReference type="Gene3D" id="1.20.58.1910">
    <property type="match status" value="1"/>
</dbReference>
<dbReference type="KEGG" id="bpf:BpOF4_01775"/>
<dbReference type="AlphaFoldDB" id="D3FUZ6"/>
<dbReference type="EMBL" id="CP001878">
    <property type="protein sequence ID" value="ADC48422.1"/>
    <property type="molecule type" value="Genomic_DNA"/>
</dbReference>
<organism evidence="2 3">
    <name type="scientific">Alkalihalophilus pseudofirmus (strain ATCC BAA-2126 / JCM 17055 / OF4)</name>
    <name type="common">Bacillus pseudofirmus</name>
    <dbReference type="NCBI Taxonomy" id="398511"/>
    <lineage>
        <taxon>Bacteria</taxon>
        <taxon>Bacillati</taxon>
        <taxon>Bacillota</taxon>
        <taxon>Bacilli</taxon>
        <taxon>Bacillales</taxon>
        <taxon>Bacillaceae</taxon>
        <taxon>Alkalihalophilus</taxon>
    </lineage>
</organism>
<accession>D3FUZ6</accession>
<dbReference type="Pfam" id="PF01966">
    <property type="entry name" value="HD"/>
    <property type="match status" value="1"/>
</dbReference>
<proteinExistence type="predicted"/>
<dbReference type="PANTHER" id="PTHR33594:SF1">
    <property type="entry name" value="HD_PDEASE DOMAIN-CONTAINING PROTEIN"/>
    <property type="match status" value="1"/>
</dbReference>
<dbReference type="InterPro" id="IPR006674">
    <property type="entry name" value="HD_domain"/>
</dbReference>
<dbReference type="SMART" id="SM00471">
    <property type="entry name" value="HDc"/>
    <property type="match status" value="1"/>
</dbReference>
<dbReference type="Gene3D" id="1.10.472.50">
    <property type="entry name" value="HD-domain/PDEase-like"/>
    <property type="match status" value="1"/>
</dbReference>
<dbReference type="InterPro" id="IPR003607">
    <property type="entry name" value="HD/PDEase_dom"/>
</dbReference>
<evidence type="ECO:0000313" key="3">
    <source>
        <dbReference type="Proteomes" id="UP000001544"/>
    </source>
</evidence>
<feature type="domain" description="HD" evidence="1">
    <location>
        <begin position="25"/>
        <end position="126"/>
    </location>
</feature>
<dbReference type="CDD" id="cd00077">
    <property type="entry name" value="HDc"/>
    <property type="match status" value="1"/>
</dbReference>
<dbReference type="HOGENOM" id="CLU_036524_2_2_9"/>
<dbReference type="Proteomes" id="UP000001544">
    <property type="component" value="Chromosome"/>
</dbReference>
<protein>
    <recommendedName>
        <fullName evidence="1">HD domain-containing protein</fullName>
    </recommendedName>
</protein>
<dbReference type="RefSeq" id="WP_012959700.1">
    <property type="nucleotide sequence ID" value="NC_013791.2"/>
</dbReference>
<name>D3FUZ6_ALKPO</name>
<keyword evidence="3" id="KW-1185">Reference proteome</keyword>
<gene>
    <name evidence="2" type="ordered locus">BpOF4_01775</name>
</gene>
<sequence length="213" mass="24281">MNKGIIEKTEKWVKAQLINEESGHDWYHILRVTRTAQQIAKEEHANDEIVTLAALVHDLADDKVAQNEKEALKKIDEWFKENGLGDEAIAQIISIITTISFKGGNGQPVSTLEGKIVQDADRLDALGAIGIARTFVYSGHKGQPMYDPELPVRNEMSIEEYRHGKSSAVHHFYEKLLKLKDQMNTTTGMKLAARRHAFMETYLEQFYQEWNGR</sequence>
<dbReference type="PANTHER" id="PTHR33594">
    <property type="entry name" value="SUPERFAMILY HYDROLASE, PUTATIVE (AFU_ORTHOLOGUE AFUA_1G03035)-RELATED"/>
    <property type="match status" value="1"/>
</dbReference>
<dbReference type="eggNOG" id="COG1418">
    <property type="taxonomic scope" value="Bacteria"/>
</dbReference>
<evidence type="ECO:0000259" key="1">
    <source>
        <dbReference type="PROSITE" id="PS51831"/>
    </source>
</evidence>